<evidence type="ECO:0000256" key="2">
    <source>
        <dbReference type="SAM" id="SignalP"/>
    </source>
</evidence>
<accession>A0ABV4ZTQ1</accession>
<evidence type="ECO:0000256" key="1">
    <source>
        <dbReference type="SAM" id="MobiDB-lite"/>
    </source>
</evidence>
<reference evidence="3 4" key="1">
    <citation type="submission" date="2024-09" db="EMBL/GenBank/DDBJ databases">
        <title>Draft genome sequence of multifaceted antimicrobials producing Streptomyces sp. strain FH1.</title>
        <authorList>
            <person name="Hassan F."/>
            <person name="Ali H."/>
            <person name="Hassan N."/>
            <person name="Nawaz A."/>
        </authorList>
    </citation>
    <scope>NUCLEOTIDE SEQUENCE [LARGE SCALE GENOMIC DNA]</scope>
    <source>
        <strain evidence="3 4">FH1</strain>
    </source>
</reference>
<name>A0ABV4ZTQ1_9ACTN</name>
<evidence type="ECO:0000313" key="4">
    <source>
        <dbReference type="Proteomes" id="UP001577267"/>
    </source>
</evidence>
<proteinExistence type="predicted"/>
<evidence type="ECO:0000313" key="3">
    <source>
        <dbReference type="EMBL" id="MFB4197339.1"/>
    </source>
</evidence>
<dbReference type="RefSeq" id="WP_375065723.1">
    <property type="nucleotide sequence ID" value="NZ_JBHGBT010000031.1"/>
</dbReference>
<protein>
    <recommendedName>
        <fullName evidence="5">DUF4352 domain-containing protein</fullName>
    </recommendedName>
</protein>
<dbReference type="EMBL" id="JBHGBT010000031">
    <property type="protein sequence ID" value="MFB4197339.1"/>
    <property type="molecule type" value="Genomic_DNA"/>
</dbReference>
<comment type="caution">
    <text evidence="3">The sequence shown here is derived from an EMBL/GenBank/DDBJ whole genome shotgun (WGS) entry which is preliminary data.</text>
</comment>
<dbReference type="Proteomes" id="UP001577267">
    <property type="component" value="Unassembled WGS sequence"/>
</dbReference>
<feature type="chain" id="PRO_5046436963" description="DUF4352 domain-containing protein" evidence="2">
    <location>
        <begin position="22"/>
        <end position="175"/>
    </location>
</feature>
<keyword evidence="4" id="KW-1185">Reference proteome</keyword>
<sequence>MPHHTRLIAVTAAAVASLLLAGCGGDSKDDAEPMPPEASHPPDTTPAEPVTLDLGAAHEFDAGLTVTAAVVEEFRPNDYASFGEDERHALIEVTVTNGTGAPFSPDTMDAMCSVDRLGAKRTTFDGITTAQPPVVQNGHEATWSEACPIGDGSELIYGLRVGMLGEVFFMGAVNQ</sequence>
<feature type="signal peptide" evidence="2">
    <location>
        <begin position="1"/>
        <end position="21"/>
    </location>
</feature>
<organism evidence="3 4">
    <name type="scientific">Streptomyces carpaticus</name>
    <dbReference type="NCBI Taxonomy" id="285558"/>
    <lineage>
        <taxon>Bacteria</taxon>
        <taxon>Bacillati</taxon>
        <taxon>Actinomycetota</taxon>
        <taxon>Actinomycetes</taxon>
        <taxon>Kitasatosporales</taxon>
        <taxon>Streptomycetaceae</taxon>
        <taxon>Streptomyces</taxon>
    </lineage>
</organism>
<evidence type="ECO:0008006" key="5">
    <source>
        <dbReference type="Google" id="ProtNLM"/>
    </source>
</evidence>
<feature type="region of interest" description="Disordered" evidence="1">
    <location>
        <begin position="26"/>
        <end position="50"/>
    </location>
</feature>
<keyword evidence="2" id="KW-0732">Signal</keyword>
<dbReference type="PROSITE" id="PS51257">
    <property type="entry name" value="PROKAR_LIPOPROTEIN"/>
    <property type="match status" value="1"/>
</dbReference>
<gene>
    <name evidence="3" type="ORF">ACE11A_23640</name>
</gene>